<dbReference type="AlphaFoldDB" id="A0A517PFE7"/>
<accession>A0A517PFE7</accession>
<keyword evidence="1" id="KW-0812">Transmembrane</keyword>
<dbReference type="KEGG" id="acaf:CA12_42350"/>
<feature type="transmembrane region" description="Helical" evidence="1">
    <location>
        <begin position="6"/>
        <end position="24"/>
    </location>
</feature>
<dbReference type="Pfam" id="PF04298">
    <property type="entry name" value="Zn_peptidase_2"/>
    <property type="match status" value="1"/>
</dbReference>
<dbReference type="InterPro" id="IPR007395">
    <property type="entry name" value="Zn_peptidase_2"/>
</dbReference>
<dbReference type="OrthoDB" id="9784298at2"/>
<feature type="transmembrane region" description="Helical" evidence="1">
    <location>
        <begin position="207"/>
        <end position="226"/>
    </location>
</feature>
<feature type="transmembrane region" description="Helical" evidence="1">
    <location>
        <begin position="152"/>
        <end position="173"/>
    </location>
</feature>
<dbReference type="PANTHER" id="PTHR36434:SF1">
    <property type="entry name" value="MEMBRANE PROTEASE YUGP-RELATED"/>
    <property type="match status" value="1"/>
</dbReference>
<gene>
    <name evidence="2" type="ORF">CA12_42350</name>
</gene>
<protein>
    <submittedName>
        <fullName evidence="2">Neutral zinc metallopeptidase</fullName>
    </submittedName>
</protein>
<reference evidence="2 3" key="1">
    <citation type="submission" date="2019-02" db="EMBL/GenBank/DDBJ databases">
        <title>Deep-cultivation of Planctomycetes and their phenomic and genomic characterization uncovers novel biology.</title>
        <authorList>
            <person name="Wiegand S."/>
            <person name="Jogler M."/>
            <person name="Boedeker C."/>
            <person name="Pinto D."/>
            <person name="Vollmers J."/>
            <person name="Rivas-Marin E."/>
            <person name="Kohn T."/>
            <person name="Peeters S.H."/>
            <person name="Heuer A."/>
            <person name="Rast P."/>
            <person name="Oberbeckmann S."/>
            <person name="Bunk B."/>
            <person name="Jeske O."/>
            <person name="Meyerdierks A."/>
            <person name="Storesund J.E."/>
            <person name="Kallscheuer N."/>
            <person name="Luecker S."/>
            <person name="Lage O.M."/>
            <person name="Pohl T."/>
            <person name="Merkel B.J."/>
            <person name="Hornburger P."/>
            <person name="Mueller R.-W."/>
            <person name="Bruemmer F."/>
            <person name="Labrenz M."/>
            <person name="Spormann A.M."/>
            <person name="Op den Camp H."/>
            <person name="Overmann J."/>
            <person name="Amann R."/>
            <person name="Jetten M.S.M."/>
            <person name="Mascher T."/>
            <person name="Medema M.H."/>
            <person name="Devos D.P."/>
            <person name="Kaster A.-K."/>
            <person name="Ovreas L."/>
            <person name="Rohde M."/>
            <person name="Galperin M.Y."/>
            <person name="Jogler C."/>
        </authorList>
    </citation>
    <scope>NUCLEOTIDE SEQUENCE [LARGE SCALE GENOMIC DNA]</scope>
    <source>
        <strain evidence="2 3">CA12</strain>
    </source>
</reference>
<name>A0A517PFE7_9PLAN</name>
<feature type="transmembrane region" description="Helical" evidence="1">
    <location>
        <begin position="125"/>
        <end position="146"/>
    </location>
</feature>
<keyword evidence="3" id="KW-1185">Reference proteome</keyword>
<sequence length="235" mass="25222">MIHFDPVYFLLALPPLALMLWAQWRVKSNVAAGGRVGANMTGAAAARLILDRAGLQHVRIEPVEGELSDHYDPRDKTLRLSPEIYGRRSAAAVGIAAHEAGHALQDATNYGPMALRAMAVPAATAGGKIASIAVLGGFLAMWIGAYSFAQPLILLGILGYGAILAFQVINLPVEFDASNRAKRLVTELGIVDAEGGRWVNKCLNAAAWTYVAATLSTAATMLYYILVYSRMNNQR</sequence>
<keyword evidence="1" id="KW-0472">Membrane</keyword>
<evidence type="ECO:0000313" key="2">
    <source>
        <dbReference type="EMBL" id="QDT18096.1"/>
    </source>
</evidence>
<proteinExistence type="predicted"/>
<dbReference type="PANTHER" id="PTHR36434">
    <property type="entry name" value="MEMBRANE PROTEASE YUGP-RELATED"/>
    <property type="match status" value="1"/>
</dbReference>
<dbReference type="Proteomes" id="UP000318741">
    <property type="component" value="Chromosome"/>
</dbReference>
<organism evidence="2 3">
    <name type="scientific">Alienimonas californiensis</name>
    <dbReference type="NCBI Taxonomy" id="2527989"/>
    <lineage>
        <taxon>Bacteria</taxon>
        <taxon>Pseudomonadati</taxon>
        <taxon>Planctomycetota</taxon>
        <taxon>Planctomycetia</taxon>
        <taxon>Planctomycetales</taxon>
        <taxon>Planctomycetaceae</taxon>
        <taxon>Alienimonas</taxon>
    </lineage>
</organism>
<dbReference type="EMBL" id="CP036265">
    <property type="protein sequence ID" value="QDT18096.1"/>
    <property type="molecule type" value="Genomic_DNA"/>
</dbReference>
<evidence type="ECO:0000256" key="1">
    <source>
        <dbReference type="SAM" id="Phobius"/>
    </source>
</evidence>
<evidence type="ECO:0000313" key="3">
    <source>
        <dbReference type="Proteomes" id="UP000318741"/>
    </source>
</evidence>
<dbReference type="RefSeq" id="WP_145361069.1">
    <property type="nucleotide sequence ID" value="NZ_CP036265.1"/>
</dbReference>
<keyword evidence="1" id="KW-1133">Transmembrane helix</keyword>